<evidence type="ECO:0000313" key="2">
    <source>
        <dbReference type="Proteomes" id="UP001153076"/>
    </source>
</evidence>
<name>A0A9Q1KN37_9CARY</name>
<comment type="caution">
    <text evidence="1">The sequence shown here is derived from an EMBL/GenBank/DDBJ whole genome shotgun (WGS) entry which is preliminary data.</text>
</comment>
<dbReference type="Proteomes" id="UP001153076">
    <property type="component" value="Unassembled WGS sequence"/>
</dbReference>
<organism evidence="1 2">
    <name type="scientific">Carnegiea gigantea</name>
    <dbReference type="NCBI Taxonomy" id="171969"/>
    <lineage>
        <taxon>Eukaryota</taxon>
        <taxon>Viridiplantae</taxon>
        <taxon>Streptophyta</taxon>
        <taxon>Embryophyta</taxon>
        <taxon>Tracheophyta</taxon>
        <taxon>Spermatophyta</taxon>
        <taxon>Magnoliopsida</taxon>
        <taxon>eudicotyledons</taxon>
        <taxon>Gunneridae</taxon>
        <taxon>Pentapetalae</taxon>
        <taxon>Caryophyllales</taxon>
        <taxon>Cactineae</taxon>
        <taxon>Cactaceae</taxon>
        <taxon>Cactoideae</taxon>
        <taxon>Echinocereeae</taxon>
        <taxon>Carnegiea</taxon>
    </lineage>
</organism>
<accession>A0A9Q1KN37</accession>
<dbReference type="OrthoDB" id="1734008at2759"/>
<proteinExistence type="predicted"/>
<sequence>MTPMIAPIQFKLHSSHTIAWELKSAETKFSDFYWGAVLAQLDSHNPSHDYLFKRRKDNVTSILSAIDQPDTSNGTSALSLRTLHSSQKRVPLETQLQQGEERETYIPLEEENHDMLGAQGNGSRTTVGVIQIPRRKRAETMVQDASWRWNKCKFKREKFNRKSINEALNSRPTIIPEDQWRNAVQFRASTPGRARIDRNLENQANYESLIMVEVRASQDYIGK</sequence>
<dbReference type="AlphaFoldDB" id="A0A9Q1KN37"/>
<reference evidence="1" key="1">
    <citation type="submission" date="2022-04" db="EMBL/GenBank/DDBJ databases">
        <title>Carnegiea gigantea Genome sequencing and assembly v2.</title>
        <authorList>
            <person name="Copetti D."/>
            <person name="Sanderson M.J."/>
            <person name="Burquez A."/>
            <person name="Wojciechowski M.F."/>
        </authorList>
    </citation>
    <scope>NUCLEOTIDE SEQUENCE</scope>
    <source>
        <strain evidence="1">SGP5-SGP5p</strain>
        <tissue evidence="1">Aerial part</tissue>
    </source>
</reference>
<keyword evidence="2" id="KW-1185">Reference proteome</keyword>
<gene>
    <name evidence="1" type="ORF">Cgig2_000956</name>
</gene>
<protein>
    <submittedName>
        <fullName evidence="1">Uncharacterized protein</fullName>
    </submittedName>
</protein>
<evidence type="ECO:0000313" key="1">
    <source>
        <dbReference type="EMBL" id="KAJ8445776.1"/>
    </source>
</evidence>
<dbReference type="EMBL" id="JAKOGI010000071">
    <property type="protein sequence ID" value="KAJ8445776.1"/>
    <property type="molecule type" value="Genomic_DNA"/>
</dbReference>